<dbReference type="EMBL" id="CP104311">
    <property type="protein sequence ID" value="WWF01236.1"/>
    <property type="molecule type" value="Genomic_DNA"/>
</dbReference>
<dbReference type="RefSeq" id="WP_198321484.1">
    <property type="nucleotide sequence ID" value="NZ_CP104311.1"/>
</dbReference>
<dbReference type="InterPro" id="IPR018149">
    <property type="entry name" value="Lys-tRNA-synth_II_C"/>
</dbReference>
<dbReference type="PRINTS" id="PR00982">
    <property type="entry name" value="TRNASYNTHLYS"/>
</dbReference>
<evidence type="ECO:0000259" key="4">
    <source>
        <dbReference type="PROSITE" id="PS50862"/>
    </source>
</evidence>
<dbReference type="InterPro" id="IPR006195">
    <property type="entry name" value="aa-tRNA-synth_II"/>
</dbReference>
<evidence type="ECO:0000256" key="2">
    <source>
        <dbReference type="ARBA" id="ARBA00022741"/>
    </source>
</evidence>
<dbReference type="Proteomes" id="UP001359308">
    <property type="component" value="Chromosome"/>
</dbReference>
<keyword evidence="1" id="KW-0436">Ligase</keyword>
<evidence type="ECO:0000256" key="1">
    <source>
        <dbReference type="ARBA" id="ARBA00022598"/>
    </source>
</evidence>
<evidence type="ECO:0000313" key="6">
    <source>
        <dbReference type="Proteomes" id="UP001359308"/>
    </source>
</evidence>
<dbReference type="InterPro" id="IPR045864">
    <property type="entry name" value="aa-tRNA-synth_II/BPL/LPL"/>
</dbReference>
<dbReference type="SUPFAM" id="SSF55681">
    <property type="entry name" value="Class II aaRS and biotin synthetases"/>
    <property type="match status" value="1"/>
</dbReference>
<keyword evidence="3" id="KW-0067">ATP-binding</keyword>
<feature type="domain" description="Aminoacyl-transfer RNA synthetases class-II family profile" evidence="4">
    <location>
        <begin position="21"/>
        <end position="325"/>
    </location>
</feature>
<dbReference type="InterPro" id="IPR004364">
    <property type="entry name" value="Aa-tRNA-synt_II"/>
</dbReference>
<organism evidence="5 6">
    <name type="scientific">Methylococcus capsulatus</name>
    <dbReference type="NCBI Taxonomy" id="414"/>
    <lineage>
        <taxon>Bacteria</taxon>
        <taxon>Pseudomonadati</taxon>
        <taxon>Pseudomonadota</taxon>
        <taxon>Gammaproteobacteria</taxon>
        <taxon>Methylococcales</taxon>
        <taxon>Methylococcaceae</taxon>
        <taxon>Methylococcus</taxon>
    </lineage>
</organism>
<protein>
    <submittedName>
        <fullName evidence="5">EF-P lysine aminoacylase EpmA</fullName>
    </submittedName>
</protein>
<dbReference type="InterPro" id="IPR004525">
    <property type="entry name" value="EpmA"/>
</dbReference>
<accession>A0ABZ2F276</accession>
<name>A0ABZ2F276_METCP</name>
<keyword evidence="6" id="KW-1185">Reference proteome</keyword>
<keyword evidence="2" id="KW-0547">Nucleotide-binding</keyword>
<dbReference type="NCBIfam" id="NF006828">
    <property type="entry name" value="PRK09350.1"/>
    <property type="match status" value="1"/>
</dbReference>
<reference evidence="5 6" key="1">
    <citation type="submission" date="2022-09" db="EMBL/GenBank/DDBJ databases">
        <authorList>
            <person name="Giprobiosintez L."/>
        </authorList>
    </citation>
    <scope>NUCLEOTIDE SEQUENCE [LARGE SCALE GENOMIC DNA]</scope>
    <source>
        <strain evidence="6">VKPM-B-12549 (GBS-15)</strain>
    </source>
</reference>
<dbReference type="PANTHER" id="PTHR42918">
    <property type="entry name" value="LYSYL-TRNA SYNTHETASE"/>
    <property type="match status" value="1"/>
</dbReference>
<dbReference type="Pfam" id="PF00152">
    <property type="entry name" value="tRNA-synt_2"/>
    <property type="match status" value="1"/>
</dbReference>
<evidence type="ECO:0000256" key="3">
    <source>
        <dbReference type="ARBA" id="ARBA00022840"/>
    </source>
</evidence>
<dbReference type="PANTHER" id="PTHR42918:SF6">
    <property type="entry name" value="ELONGATION FACTOR P--(R)-BETA-LYSINE LIGASE"/>
    <property type="match status" value="1"/>
</dbReference>
<dbReference type="NCBIfam" id="TIGR00462">
    <property type="entry name" value="genX"/>
    <property type="match status" value="1"/>
</dbReference>
<proteinExistence type="predicted"/>
<evidence type="ECO:0000313" key="5">
    <source>
        <dbReference type="EMBL" id="WWF01236.1"/>
    </source>
</evidence>
<gene>
    <name evidence="5" type="primary">epmA</name>
    <name evidence="5" type="ORF">N4J17_12265</name>
</gene>
<dbReference type="PROSITE" id="PS50862">
    <property type="entry name" value="AA_TRNA_LIGASE_II"/>
    <property type="match status" value="1"/>
</dbReference>
<dbReference type="Gene3D" id="3.30.930.10">
    <property type="entry name" value="Bira Bifunctional Protein, Domain 2"/>
    <property type="match status" value="1"/>
</dbReference>
<sequence length="329" mass="36599">MSNRAPSDWRPSCPPAMLHRRAELLRKIRQFFAEREVLEVETPLLSHGTVTDPHLSVFSVCGSGDGSSRLFLQTSPEFAMKRLLAAGSGSIYQICKAFRKDESGRFHNPEFTLLEWYRVGFGLAELIEETDALLQVLSENVRPLAPSEHLSYRESFLRHAGIDPLDAGFADFVGCAASHGLQEAEAICGTDRSIWLDLLFSHLVQPHLGQGRFTFVRDFPAILPSLARFKPDDKRLVERVEVFLDGMELGNGFFELNDPLEQECRFDRDIAARIDAGLPAPEKDYRLLDALKAGLPDCAGIALGIDRLLLGLHRLDAIADTLAFPLAKA</sequence>